<evidence type="ECO:0000313" key="14">
    <source>
        <dbReference type="Proteomes" id="UP000054978"/>
    </source>
</evidence>
<keyword evidence="14" id="KW-1185">Reference proteome</keyword>
<keyword evidence="7" id="KW-0406">Ion transport</keyword>
<evidence type="ECO:0000256" key="8">
    <source>
        <dbReference type="ARBA" id="ARBA00023114"/>
    </source>
</evidence>
<dbReference type="Pfam" id="PF13609">
    <property type="entry name" value="Porin_4"/>
    <property type="match status" value="1"/>
</dbReference>
<evidence type="ECO:0000259" key="12">
    <source>
        <dbReference type="Pfam" id="PF13609"/>
    </source>
</evidence>
<evidence type="ECO:0000256" key="10">
    <source>
        <dbReference type="ARBA" id="ARBA00023237"/>
    </source>
</evidence>
<comment type="subunit">
    <text evidence="2">Homotrimer.</text>
</comment>
<keyword evidence="6 11" id="KW-0732">Signal</keyword>
<feature type="domain" description="Porin" evidence="12">
    <location>
        <begin position="11"/>
        <end position="190"/>
    </location>
</feature>
<dbReference type="GO" id="GO:0006811">
    <property type="term" value="P:monoatomic ion transport"/>
    <property type="evidence" value="ECO:0007669"/>
    <property type="project" value="UniProtKB-KW"/>
</dbReference>
<dbReference type="RefSeq" id="WP_244197697.1">
    <property type="nucleotide sequence ID" value="NZ_FCOB02000010.1"/>
</dbReference>
<keyword evidence="5" id="KW-0812">Transmembrane</keyword>
<keyword evidence="8" id="KW-0626">Porin</keyword>
<dbReference type="InterPro" id="IPR023614">
    <property type="entry name" value="Porin_dom_sf"/>
</dbReference>
<dbReference type="GO" id="GO:0015288">
    <property type="term" value="F:porin activity"/>
    <property type="evidence" value="ECO:0007669"/>
    <property type="project" value="UniProtKB-KW"/>
</dbReference>
<name>A0A158AW05_9BURK</name>
<evidence type="ECO:0000256" key="6">
    <source>
        <dbReference type="ARBA" id="ARBA00022729"/>
    </source>
</evidence>
<comment type="caution">
    <text evidence="13">The sequence shown here is derived from an EMBL/GenBank/DDBJ whole genome shotgun (WGS) entry which is preliminary data.</text>
</comment>
<dbReference type="AlphaFoldDB" id="A0A158AW05"/>
<dbReference type="EMBL" id="FCOB02000010">
    <property type="protein sequence ID" value="SAK62171.1"/>
    <property type="molecule type" value="Genomic_DNA"/>
</dbReference>
<dbReference type="Proteomes" id="UP000054978">
    <property type="component" value="Unassembled WGS sequence"/>
</dbReference>
<dbReference type="InterPro" id="IPR033900">
    <property type="entry name" value="Gram_neg_porin_domain"/>
</dbReference>
<dbReference type="GO" id="GO:0009279">
    <property type="term" value="C:cell outer membrane"/>
    <property type="evidence" value="ECO:0007669"/>
    <property type="project" value="UniProtKB-SubCell"/>
</dbReference>
<keyword evidence="10" id="KW-0998">Cell outer membrane</keyword>
<dbReference type="InterPro" id="IPR050298">
    <property type="entry name" value="Gram-neg_bact_OMP"/>
</dbReference>
<evidence type="ECO:0000256" key="5">
    <source>
        <dbReference type="ARBA" id="ARBA00022692"/>
    </source>
</evidence>
<evidence type="ECO:0000256" key="7">
    <source>
        <dbReference type="ARBA" id="ARBA00023065"/>
    </source>
</evidence>
<evidence type="ECO:0000256" key="2">
    <source>
        <dbReference type="ARBA" id="ARBA00011233"/>
    </source>
</evidence>
<evidence type="ECO:0000256" key="4">
    <source>
        <dbReference type="ARBA" id="ARBA00022452"/>
    </source>
</evidence>
<accession>A0A158AW05</accession>
<dbReference type="PANTHER" id="PTHR34501:SF9">
    <property type="entry name" value="MAJOR OUTER MEMBRANE PROTEIN P.IA"/>
    <property type="match status" value="1"/>
</dbReference>
<keyword evidence="4" id="KW-1134">Transmembrane beta strand</keyword>
<evidence type="ECO:0000256" key="9">
    <source>
        <dbReference type="ARBA" id="ARBA00023136"/>
    </source>
</evidence>
<evidence type="ECO:0000313" key="13">
    <source>
        <dbReference type="EMBL" id="SAK62171.1"/>
    </source>
</evidence>
<proteinExistence type="predicted"/>
<feature type="signal peptide" evidence="11">
    <location>
        <begin position="1"/>
        <end position="21"/>
    </location>
</feature>
<comment type="subcellular location">
    <subcellularLocation>
        <location evidence="1">Cell outer membrane</location>
        <topology evidence="1">Multi-pass membrane protein</topology>
    </subcellularLocation>
</comment>
<dbReference type="SUPFAM" id="SSF56935">
    <property type="entry name" value="Porins"/>
    <property type="match status" value="1"/>
</dbReference>
<organism evidence="13 14">
    <name type="scientific">Caballeronia ptereochthonis</name>
    <dbReference type="NCBI Taxonomy" id="1777144"/>
    <lineage>
        <taxon>Bacteria</taxon>
        <taxon>Pseudomonadati</taxon>
        <taxon>Pseudomonadota</taxon>
        <taxon>Betaproteobacteria</taxon>
        <taxon>Burkholderiales</taxon>
        <taxon>Burkholderiaceae</taxon>
        <taxon>Caballeronia</taxon>
    </lineage>
</organism>
<evidence type="ECO:0000256" key="3">
    <source>
        <dbReference type="ARBA" id="ARBA00022448"/>
    </source>
</evidence>
<evidence type="ECO:0000256" key="1">
    <source>
        <dbReference type="ARBA" id="ARBA00004571"/>
    </source>
</evidence>
<keyword evidence="3" id="KW-0813">Transport</keyword>
<dbReference type="CDD" id="cd00342">
    <property type="entry name" value="gram_neg_porins"/>
    <property type="match status" value="1"/>
</dbReference>
<dbReference type="STRING" id="1777144.AWB83_02458"/>
<keyword evidence="9" id="KW-0472">Membrane</keyword>
<sequence length="237" mass="25660">MKYRTAIRVCAALLSALSAWAQDEEEDAPPPKPVGASAVTLYGLIDQGVEFVNNVANGKNKTANGWRTGDGTATSYFGIRGSEDLGGGVKAIFDLQGGFSPTTGASRQGGRIFGRQSYVGIDGKYGRLTFGRQYTMRFFGIPFINPFGTGAQGLTTLDNGIANARADNSVSYRYFLGDFEGGVNYSFGGNPLPWMVKQLNFEWIDSLRFGQCRELSTAGRRVASYDHDAGRRGTTRQ</sequence>
<protein>
    <submittedName>
        <fullName evidence="13">Porin</fullName>
    </submittedName>
</protein>
<dbReference type="GO" id="GO:0046930">
    <property type="term" value="C:pore complex"/>
    <property type="evidence" value="ECO:0007669"/>
    <property type="project" value="UniProtKB-KW"/>
</dbReference>
<dbReference type="PANTHER" id="PTHR34501">
    <property type="entry name" value="PROTEIN YDDL-RELATED"/>
    <property type="match status" value="1"/>
</dbReference>
<gene>
    <name evidence="13" type="ORF">AWB83_02458</name>
</gene>
<feature type="chain" id="PRO_5007621195" evidence="11">
    <location>
        <begin position="22"/>
        <end position="237"/>
    </location>
</feature>
<reference evidence="13" key="1">
    <citation type="submission" date="2016-01" db="EMBL/GenBank/DDBJ databases">
        <authorList>
            <person name="Peeters C."/>
        </authorList>
    </citation>
    <scope>NUCLEOTIDE SEQUENCE [LARGE SCALE GENOMIC DNA]</scope>
    <source>
        <strain evidence="13">LMG 29326</strain>
    </source>
</reference>
<dbReference type="Gene3D" id="2.40.160.10">
    <property type="entry name" value="Porin"/>
    <property type="match status" value="1"/>
</dbReference>
<evidence type="ECO:0000256" key="11">
    <source>
        <dbReference type="SAM" id="SignalP"/>
    </source>
</evidence>